<dbReference type="PANTHER" id="PTHR37477">
    <property type="entry name" value="COBALT-PRECORRIN-5A HYDROLASE"/>
    <property type="match status" value="1"/>
</dbReference>
<reference evidence="2 4" key="1">
    <citation type="submission" date="2016-10" db="EMBL/GenBank/DDBJ databases">
        <authorList>
            <person name="de Groot N.N."/>
        </authorList>
    </citation>
    <scope>NUCLEOTIDE SEQUENCE [LARGE SCALE GENOMIC DNA]</scope>
    <source>
        <strain evidence="2 4">LMG 25475</strain>
    </source>
</reference>
<dbReference type="EMBL" id="FNBM01000012">
    <property type="protein sequence ID" value="SDG49869.1"/>
    <property type="molecule type" value="Genomic_DNA"/>
</dbReference>
<name>A0A1G7URY8_9GAMM</name>
<dbReference type="OrthoDB" id="9781023at2"/>
<keyword evidence="5" id="KW-1185">Reference proteome</keyword>
<gene>
    <name evidence="3" type="ORF">D16iCDA_11160</name>
    <name evidence="2" type="ORF">SAMN05216381_4141</name>
</gene>
<organism evidence="2 4">
    <name type="scientific">Phytopseudomonas seleniipraecipitans</name>
    <dbReference type="NCBI Taxonomy" id="640205"/>
    <lineage>
        <taxon>Bacteria</taxon>
        <taxon>Pseudomonadati</taxon>
        <taxon>Pseudomonadota</taxon>
        <taxon>Gammaproteobacteria</taxon>
        <taxon>Pseudomonadales</taxon>
        <taxon>Pseudomonadaceae</taxon>
        <taxon>Phytopseudomonas</taxon>
    </lineage>
</organism>
<dbReference type="Proteomes" id="UP000887421">
    <property type="component" value="Chromosome"/>
</dbReference>
<keyword evidence="2" id="KW-0378">Hydrolase</keyword>
<dbReference type="STRING" id="640205.SAMN05216381_4141"/>
<evidence type="ECO:0000313" key="5">
    <source>
        <dbReference type="Proteomes" id="UP000887421"/>
    </source>
</evidence>
<dbReference type="GO" id="GO:0009236">
    <property type="term" value="P:cobalamin biosynthetic process"/>
    <property type="evidence" value="ECO:0007669"/>
    <property type="project" value="InterPro"/>
</dbReference>
<evidence type="ECO:0000313" key="2">
    <source>
        <dbReference type="EMBL" id="SDG49869.1"/>
    </source>
</evidence>
<accession>A0A1G7URY8</accession>
<proteinExistence type="predicted"/>
<dbReference type="PANTHER" id="PTHR37477:SF1">
    <property type="entry name" value="COBALT-PRECORRIN-5A HYDROLASE"/>
    <property type="match status" value="1"/>
</dbReference>
<protein>
    <submittedName>
        <fullName evidence="3">Cobalamin biosynthesis protein</fullName>
    </submittedName>
    <submittedName>
        <fullName evidence="2">Cobalt-precorrin 5A hydrolase</fullName>
    </submittedName>
</protein>
<dbReference type="SUPFAM" id="SSF159664">
    <property type="entry name" value="CobE/GbiG C-terminal domain-like"/>
    <property type="match status" value="1"/>
</dbReference>
<dbReference type="GO" id="GO:0016787">
    <property type="term" value="F:hydrolase activity"/>
    <property type="evidence" value="ECO:0007669"/>
    <property type="project" value="UniProtKB-KW"/>
</dbReference>
<dbReference type="InterPro" id="IPR052553">
    <property type="entry name" value="CbiG_hydrolase"/>
</dbReference>
<evidence type="ECO:0000313" key="4">
    <source>
        <dbReference type="Proteomes" id="UP000243378"/>
    </source>
</evidence>
<dbReference type="AlphaFoldDB" id="A0A1G7URY8"/>
<evidence type="ECO:0000313" key="3">
    <source>
        <dbReference type="EMBL" id="UUD62264.1"/>
    </source>
</evidence>
<evidence type="ECO:0000259" key="1">
    <source>
        <dbReference type="Pfam" id="PF01890"/>
    </source>
</evidence>
<sequence length="135" mass="14143">MSERPILVAGLGCRRDCSLGELLALLDSTLAEQGSSTAELTALASSAHKVDEPGLLQLAEHLGLPISFLPADVLTGYHARLSQRSAIAQRVTGSPSVAEASALALAERLSNRPARLWITKRKSANATLAVASIEC</sequence>
<dbReference type="InterPro" id="IPR002750">
    <property type="entry name" value="CobE/GbiG_C"/>
</dbReference>
<reference evidence="3" key="2">
    <citation type="submission" date="2021-05" db="EMBL/GenBank/DDBJ databases">
        <title>Complete genome sequence of Pseudomonas seleniipraecipitans strain D1-6.</title>
        <authorList>
            <person name="Lafi F."/>
            <person name="Eida A."/>
            <person name="Alam I."/>
            <person name="Hert H."/>
            <person name="Saad M."/>
        </authorList>
    </citation>
    <scope>NUCLEOTIDE SEQUENCE</scope>
    <source>
        <strain evidence="3">D1-6</strain>
    </source>
</reference>
<dbReference type="RefSeq" id="WP_070882371.1">
    <property type="nucleotide sequence ID" value="NZ_CP076114.1"/>
</dbReference>
<dbReference type="Proteomes" id="UP000243378">
    <property type="component" value="Unassembled WGS sequence"/>
</dbReference>
<dbReference type="Pfam" id="PF01890">
    <property type="entry name" value="CbiG_C"/>
    <property type="match status" value="1"/>
</dbReference>
<feature type="domain" description="CobE/GbiG C-terminal" evidence="1">
    <location>
        <begin position="7"/>
        <end position="131"/>
    </location>
</feature>
<dbReference type="Gene3D" id="3.30.420.180">
    <property type="entry name" value="CobE/GbiG C-terminal domain"/>
    <property type="match status" value="1"/>
</dbReference>
<dbReference type="InterPro" id="IPR036518">
    <property type="entry name" value="CobE/GbiG_C_sf"/>
</dbReference>
<dbReference type="EMBL" id="CP076114">
    <property type="protein sequence ID" value="UUD62264.1"/>
    <property type="molecule type" value="Genomic_DNA"/>
</dbReference>